<sequence length="149" mass="16067">MTERRRLRLDIPSRLLHGRVRTSTLALCLLWLGMWMLYLFINQEPEPEGGVPQQAVIISDRPYVPYVPPVEPEPVPTVEQFPTESTTVPPTGTPTPTEDTTGPGDATTAVPTTAVPTTAGQAPFQFPRIPGIPNLGDRPGTEPTGESGG</sequence>
<name>A0ABU7JMG0_9NOCA</name>
<feature type="region of interest" description="Disordered" evidence="1">
    <location>
        <begin position="68"/>
        <end position="149"/>
    </location>
</feature>
<organism evidence="3 4">
    <name type="scientific">Rhodococcus chondri</name>
    <dbReference type="NCBI Taxonomy" id="3065941"/>
    <lineage>
        <taxon>Bacteria</taxon>
        <taxon>Bacillati</taxon>
        <taxon>Actinomycetota</taxon>
        <taxon>Actinomycetes</taxon>
        <taxon>Mycobacteriales</taxon>
        <taxon>Nocardiaceae</taxon>
        <taxon>Rhodococcus</taxon>
    </lineage>
</organism>
<dbReference type="Proteomes" id="UP001331936">
    <property type="component" value="Unassembled WGS sequence"/>
</dbReference>
<feature type="compositionally biased region" description="Low complexity" evidence="1">
    <location>
        <begin position="82"/>
        <end position="120"/>
    </location>
</feature>
<evidence type="ECO:0000256" key="2">
    <source>
        <dbReference type="SAM" id="Phobius"/>
    </source>
</evidence>
<evidence type="ECO:0008006" key="5">
    <source>
        <dbReference type="Google" id="ProtNLM"/>
    </source>
</evidence>
<protein>
    <recommendedName>
        <fullName evidence="5">Energy transducer TonB</fullName>
    </recommendedName>
</protein>
<accession>A0ABU7JMG0</accession>
<evidence type="ECO:0000256" key="1">
    <source>
        <dbReference type="SAM" id="MobiDB-lite"/>
    </source>
</evidence>
<dbReference type="EMBL" id="JAUZMZ010000011">
    <property type="protein sequence ID" value="MEE2031220.1"/>
    <property type="molecule type" value="Genomic_DNA"/>
</dbReference>
<reference evidence="3 4" key="1">
    <citation type="submission" date="2023-08" db="EMBL/GenBank/DDBJ databases">
        <authorList>
            <person name="Girao M."/>
            <person name="Carvalho M.F."/>
        </authorList>
    </citation>
    <scope>NUCLEOTIDE SEQUENCE [LARGE SCALE GENOMIC DNA]</scope>
    <source>
        <strain evidence="3 4">CC-R104</strain>
    </source>
</reference>
<evidence type="ECO:0000313" key="4">
    <source>
        <dbReference type="Proteomes" id="UP001331936"/>
    </source>
</evidence>
<feature type="transmembrane region" description="Helical" evidence="2">
    <location>
        <begin position="20"/>
        <end position="41"/>
    </location>
</feature>
<comment type="caution">
    <text evidence="3">The sequence shown here is derived from an EMBL/GenBank/DDBJ whole genome shotgun (WGS) entry which is preliminary data.</text>
</comment>
<keyword evidence="2" id="KW-0472">Membrane</keyword>
<keyword evidence="2" id="KW-0812">Transmembrane</keyword>
<keyword evidence="4" id="KW-1185">Reference proteome</keyword>
<keyword evidence="2" id="KW-1133">Transmembrane helix</keyword>
<dbReference type="RefSeq" id="WP_330150650.1">
    <property type="nucleotide sequence ID" value="NZ_JAUZMZ010000011.1"/>
</dbReference>
<gene>
    <name evidence="3" type="ORF">Q8814_03680</name>
</gene>
<proteinExistence type="predicted"/>
<evidence type="ECO:0000313" key="3">
    <source>
        <dbReference type="EMBL" id="MEE2031220.1"/>
    </source>
</evidence>